<dbReference type="InterPro" id="IPR005654">
    <property type="entry name" value="ATPase_AFG1-like"/>
</dbReference>
<evidence type="ECO:0000256" key="2">
    <source>
        <dbReference type="ARBA" id="ARBA00022840"/>
    </source>
</evidence>
<dbReference type="HAMAP" id="MF_01919">
    <property type="entry name" value="ZapE"/>
    <property type="match status" value="1"/>
</dbReference>
<dbReference type="PANTHER" id="PTHR12169">
    <property type="entry name" value="ATPASE N2B"/>
    <property type="match status" value="1"/>
</dbReference>
<accession>A0A6N4DND1</accession>
<dbReference type="EMBL" id="PQCO01000248">
    <property type="protein sequence ID" value="PUD99758.1"/>
    <property type="molecule type" value="Genomic_DNA"/>
</dbReference>
<reference evidence="4 5" key="1">
    <citation type="submission" date="2018-01" db="EMBL/GenBank/DDBJ databases">
        <title>Novel co-symbiosis in the lucinid bivalve Phacoides pectinatus.</title>
        <authorList>
            <person name="Lim S.J."/>
            <person name="Davis B.G."/>
            <person name="Gill D.E."/>
            <person name="Engel A.S."/>
            <person name="Anderson L.C."/>
            <person name="Campbell B.J."/>
        </authorList>
    </citation>
    <scope>NUCLEOTIDE SEQUENCE [LARGE SCALE GENOMIC DNA]</scope>
    <source>
        <strain evidence="4">N3_P5</strain>
    </source>
</reference>
<sequence length="365" mass="41353">MSGGPEQYYRQRLSDPGILPDPAQETAVQALEQLHRALLQAPPRRRRFTLPWSAARAPAPSATGLYLWGGVGRGKTWLVDIFFNQLPIEDKLRLHFHQLMARAHERLATLRGRPDPLERVAGELATGARVICLDEFIVSDIGDAMILAGLLRALFRRGVTLVTTSNTRPDDLYRDGIQRASFLPAIALLKRHTRVLELGGGTDYRLRYLEQAPVYHTPLDAGVEQALEQEFERLAPEPGRRNGHIHVAHRDIPVRRVADDLVWFDFTALCGPPRSQADYLELARRFHTVMISDIPLLGPALDDATRRFLYLIDAFYDRGVKLIISAAEPPDALYQGERLAFDFQRASSRLREMQSTDYLSREHRP</sequence>
<comment type="function">
    <text evidence="3">Reduces the stability of FtsZ polymers in the presence of ATP.</text>
</comment>
<dbReference type="PANTHER" id="PTHR12169:SF6">
    <property type="entry name" value="AFG1-LIKE ATPASE"/>
    <property type="match status" value="1"/>
</dbReference>
<dbReference type="SUPFAM" id="SSF52540">
    <property type="entry name" value="P-loop containing nucleoside triphosphate hydrolases"/>
    <property type="match status" value="1"/>
</dbReference>
<dbReference type="GO" id="GO:0005524">
    <property type="term" value="F:ATP binding"/>
    <property type="evidence" value="ECO:0007669"/>
    <property type="project" value="UniProtKB-UniRule"/>
</dbReference>
<dbReference type="AlphaFoldDB" id="A0A6N4DND1"/>
<keyword evidence="3" id="KW-0963">Cytoplasm</keyword>
<evidence type="ECO:0000313" key="5">
    <source>
        <dbReference type="Proteomes" id="UP000250928"/>
    </source>
</evidence>
<name>A0A6N4DND1_9GAMM</name>
<evidence type="ECO:0000256" key="1">
    <source>
        <dbReference type="ARBA" id="ARBA00022741"/>
    </source>
</evidence>
<feature type="binding site" evidence="3">
    <location>
        <begin position="69"/>
        <end position="76"/>
    </location>
    <ligand>
        <name>ATP</name>
        <dbReference type="ChEBI" id="CHEBI:30616"/>
    </ligand>
</feature>
<comment type="similarity">
    <text evidence="3">Belongs to the AFG1 ATPase family. ZapE subfamily.</text>
</comment>
<comment type="subcellular location">
    <subcellularLocation>
        <location evidence="3">Cytoplasm</location>
    </subcellularLocation>
</comment>
<organism evidence="4 5">
    <name type="scientific">Candidatus Sedimenticola endophacoides</name>
    <dbReference type="NCBI Taxonomy" id="2548426"/>
    <lineage>
        <taxon>Bacteria</taxon>
        <taxon>Pseudomonadati</taxon>
        <taxon>Pseudomonadota</taxon>
        <taxon>Gammaproteobacteria</taxon>
        <taxon>Chromatiales</taxon>
        <taxon>Sedimenticolaceae</taxon>
        <taxon>Sedimenticola</taxon>
    </lineage>
</organism>
<dbReference type="NCBIfam" id="NF040713">
    <property type="entry name" value="ZapE"/>
    <property type="match status" value="1"/>
</dbReference>
<comment type="subunit">
    <text evidence="3">Interacts with FtsZ.</text>
</comment>
<dbReference type="GO" id="GO:0016887">
    <property type="term" value="F:ATP hydrolysis activity"/>
    <property type="evidence" value="ECO:0007669"/>
    <property type="project" value="UniProtKB-UniRule"/>
</dbReference>
<keyword evidence="2 3" id="KW-0067">ATP-binding</keyword>
<comment type="caution">
    <text evidence="4">The sequence shown here is derived from an EMBL/GenBank/DDBJ whole genome shotgun (WGS) entry which is preliminary data.</text>
</comment>
<dbReference type="InterPro" id="IPR027417">
    <property type="entry name" value="P-loop_NTPase"/>
</dbReference>
<keyword evidence="3" id="KW-0378">Hydrolase</keyword>
<proteinExistence type="inferred from homology"/>
<evidence type="ECO:0000313" key="4">
    <source>
        <dbReference type="EMBL" id="PUD99758.1"/>
    </source>
</evidence>
<dbReference type="GO" id="GO:0005737">
    <property type="term" value="C:cytoplasm"/>
    <property type="evidence" value="ECO:0007669"/>
    <property type="project" value="UniProtKB-SubCell"/>
</dbReference>
<dbReference type="GO" id="GO:0051301">
    <property type="term" value="P:cell division"/>
    <property type="evidence" value="ECO:0007669"/>
    <property type="project" value="UniProtKB-UniRule"/>
</dbReference>
<evidence type="ECO:0000256" key="3">
    <source>
        <dbReference type="HAMAP-Rule" id="MF_01919"/>
    </source>
</evidence>
<dbReference type="Gene3D" id="3.40.50.300">
    <property type="entry name" value="P-loop containing nucleotide triphosphate hydrolases"/>
    <property type="match status" value="1"/>
</dbReference>
<dbReference type="InterPro" id="IPR030870">
    <property type="entry name" value="ZapE"/>
</dbReference>
<protein>
    <recommendedName>
        <fullName evidence="3">Cell division protein ZapE</fullName>
    </recommendedName>
    <alternativeName>
        <fullName evidence="3">Z ring-associated protein ZapE</fullName>
    </alternativeName>
</protein>
<dbReference type="GO" id="GO:0032153">
    <property type="term" value="C:cell division site"/>
    <property type="evidence" value="ECO:0007669"/>
    <property type="project" value="TreeGrafter"/>
</dbReference>
<keyword evidence="3" id="KW-0131">Cell cycle</keyword>
<dbReference type="Pfam" id="PF03969">
    <property type="entry name" value="AFG1_ATPase"/>
    <property type="match status" value="1"/>
</dbReference>
<gene>
    <name evidence="3" type="primary">zapE</name>
    <name evidence="4" type="ORF">C3L24_10390</name>
</gene>
<keyword evidence="3 4" id="KW-0132">Cell division</keyword>
<dbReference type="Proteomes" id="UP000250928">
    <property type="component" value="Unassembled WGS sequence"/>
</dbReference>
<keyword evidence="1 3" id="KW-0547">Nucleotide-binding</keyword>